<proteinExistence type="predicted"/>
<evidence type="ECO:0000313" key="2">
    <source>
        <dbReference type="Proteomes" id="UP000289738"/>
    </source>
</evidence>
<organism evidence="1 2">
    <name type="scientific">Arachis hypogaea</name>
    <name type="common">Peanut</name>
    <dbReference type="NCBI Taxonomy" id="3818"/>
    <lineage>
        <taxon>Eukaryota</taxon>
        <taxon>Viridiplantae</taxon>
        <taxon>Streptophyta</taxon>
        <taxon>Embryophyta</taxon>
        <taxon>Tracheophyta</taxon>
        <taxon>Spermatophyta</taxon>
        <taxon>Magnoliopsida</taxon>
        <taxon>eudicotyledons</taxon>
        <taxon>Gunneridae</taxon>
        <taxon>Pentapetalae</taxon>
        <taxon>rosids</taxon>
        <taxon>fabids</taxon>
        <taxon>Fabales</taxon>
        <taxon>Fabaceae</taxon>
        <taxon>Papilionoideae</taxon>
        <taxon>50 kb inversion clade</taxon>
        <taxon>dalbergioids sensu lato</taxon>
        <taxon>Dalbergieae</taxon>
        <taxon>Pterocarpus clade</taxon>
        <taxon>Arachis</taxon>
    </lineage>
</organism>
<evidence type="ECO:0000313" key="1">
    <source>
        <dbReference type="EMBL" id="RYR63838.1"/>
    </source>
</evidence>
<sequence length="98" mass="11285">MMLPPVGHGYGVTSYALQNLNLYSTDIDAVMPKDVTKDRTWSTFQNPKPLYLERKLVFQCSLGKIIATKTVAGHWQEHTDRLLFNLMQITWGDVLRFI</sequence>
<gene>
    <name evidence="1" type="ORF">Ahy_A04g021589</name>
</gene>
<accession>A0A445DKY6</accession>
<dbReference type="AlphaFoldDB" id="A0A445DKY6"/>
<comment type="caution">
    <text evidence="1">The sequence shown here is derived from an EMBL/GenBank/DDBJ whole genome shotgun (WGS) entry which is preliminary data.</text>
</comment>
<dbReference type="Proteomes" id="UP000289738">
    <property type="component" value="Chromosome A04"/>
</dbReference>
<name>A0A445DKY6_ARAHY</name>
<protein>
    <submittedName>
        <fullName evidence="1">Uncharacterized protein</fullName>
    </submittedName>
</protein>
<dbReference type="EMBL" id="SDMP01000004">
    <property type="protein sequence ID" value="RYR63838.1"/>
    <property type="molecule type" value="Genomic_DNA"/>
</dbReference>
<reference evidence="1 2" key="1">
    <citation type="submission" date="2019-01" db="EMBL/GenBank/DDBJ databases">
        <title>Sequencing of cultivated peanut Arachis hypogaea provides insights into genome evolution and oil improvement.</title>
        <authorList>
            <person name="Chen X."/>
        </authorList>
    </citation>
    <scope>NUCLEOTIDE SEQUENCE [LARGE SCALE GENOMIC DNA]</scope>
    <source>
        <strain evidence="2">cv. Fuhuasheng</strain>
        <tissue evidence="1">Leaves</tissue>
    </source>
</reference>
<keyword evidence="2" id="KW-1185">Reference proteome</keyword>